<evidence type="ECO:0000256" key="4">
    <source>
        <dbReference type="ARBA" id="ARBA00022723"/>
    </source>
</evidence>
<evidence type="ECO:0000256" key="8">
    <source>
        <dbReference type="ARBA" id="ARBA00023136"/>
    </source>
</evidence>
<dbReference type="EMBL" id="JQAN02000009">
    <property type="protein sequence ID" value="PPD58322.1"/>
    <property type="molecule type" value="Genomic_DNA"/>
</dbReference>
<dbReference type="GO" id="GO:0051539">
    <property type="term" value="F:4 iron, 4 sulfur cluster binding"/>
    <property type="evidence" value="ECO:0007669"/>
    <property type="project" value="UniProtKB-KW"/>
</dbReference>
<keyword evidence="4" id="KW-0479">Metal-binding</keyword>
<dbReference type="NCBIfam" id="TIGR02486">
    <property type="entry name" value="RDH"/>
    <property type="match status" value="1"/>
</dbReference>
<dbReference type="InterPro" id="IPR006311">
    <property type="entry name" value="TAT_signal"/>
</dbReference>
<dbReference type="GO" id="GO:0046872">
    <property type="term" value="F:metal ion binding"/>
    <property type="evidence" value="ECO:0007669"/>
    <property type="project" value="UniProtKB-KW"/>
</dbReference>
<dbReference type="InterPro" id="IPR028894">
    <property type="entry name" value="RDH_dom"/>
</dbReference>
<comment type="subcellular location">
    <subcellularLocation>
        <location evidence="1">Cell membrane</location>
    </subcellularLocation>
</comment>
<dbReference type="InterPro" id="IPR017896">
    <property type="entry name" value="4Fe4S_Fe-S-bd"/>
</dbReference>
<reference evidence="10 11" key="1">
    <citation type="journal article" date="2017" name="ISME J.">
        <title>Grape pomace compost harbors organohalide-respiring Dehalogenimonas species with novel reductive dehalogenase genes.</title>
        <authorList>
            <person name="Yang Y."/>
            <person name="Higgins S.A."/>
            <person name="Yan J."/>
            <person name="Simsir B."/>
            <person name="Chourey K."/>
            <person name="Iyer R."/>
            <person name="Hettich R.L."/>
            <person name="Baldwin B."/>
            <person name="Ogles D.M."/>
            <person name="Loffler F.E."/>
        </authorList>
    </citation>
    <scope>NUCLEOTIDE SEQUENCE [LARGE SCALE GENOMIC DNA]</scope>
    <source>
        <strain evidence="10 11">GP</strain>
    </source>
</reference>
<accession>A0A2P5P7P8</accession>
<protein>
    <submittedName>
        <fullName evidence="10">Reductive dehalogenase</fullName>
    </submittedName>
</protein>
<sequence>MSIFHSTVTRRDFMKGLGLTATGAAALVSPSFHDLDELTASDSSKPKRAWWVKEIDEPTVEIDWSIMKRGHGGHSTQSAAVVARYPGLDAYNDMNKTEKSDIDRLKDNEPGYQLRDSALSGGNNIGRGALGDTASDLKFGQVKAKTPEQLGVPKWTGSPEEATKMLRAAMMFYGSSAIATSEINEHHQKLIGLTGENQGTGYMHKEPPTTSTKPLVFYDKPNFSFDSKTGISYLPNVPLYGITWLQPQNPELNRLRPTTLGRLAQTRYRLREVPRACTQAFVMGLGYESMLDEPYRGIPSNAGAVLGGLAENARHSIMAISPEVGAFGGYFDLLTTLPVEPTKPINAGIWRFCQSCGFCADKCPSESITKVGEAEPSWEVRPSKTNPVDKLTGEYWSTLRQDAGGEFHKMGRKTLWTDMPTCQLYVRSVATCNVCWGNCVFNGANGAMIHNVVKGTVSATSLFNGFFAAMYPNFGYGVKEGAPIEDWWDLVLPSYGFDSTMYTTHMGY</sequence>
<dbReference type="RefSeq" id="WP_102331327.1">
    <property type="nucleotide sequence ID" value="NZ_CP058566.2"/>
</dbReference>
<evidence type="ECO:0000313" key="10">
    <source>
        <dbReference type="EMBL" id="PPD58322.1"/>
    </source>
</evidence>
<dbReference type="PROSITE" id="PS00198">
    <property type="entry name" value="4FE4S_FER_1"/>
    <property type="match status" value="1"/>
</dbReference>
<dbReference type="PROSITE" id="PS51318">
    <property type="entry name" value="TAT"/>
    <property type="match status" value="1"/>
</dbReference>
<dbReference type="PROSITE" id="PS51379">
    <property type="entry name" value="4FE4S_FER_2"/>
    <property type="match status" value="1"/>
</dbReference>
<evidence type="ECO:0000256" key="6">
    <source>
        <dbReference type="ARBA" id="ARBA00023004"/>
    </source>
</evidence>
<dbReference type="Proteomes" id="UP000235653">
    <property type="component" value="Unassembled WGS sequence"/>
</dbReference>
<dbReference type="OrthoDB" id="9815745at2"/>
<dbReference type="NCBIfam" id="TIGR01409">
    <property type="entry name" value="TAT_signal_seq"/>
    <property type="match status" value="1"/>
</dbReference>
<comment type="caution">
    <text evidence="10">The sequence shown here is derived from an EMBL/GenBank/DDBJ whole genome shotgun (WGS) entry which is preliminary data.</text>
</comment>
<evidence type="ECO:0000256" key="9">
    <source>
        <dbReference type="ARBA" id="ARBA00029374"/>
    </source>
</evidence>
<keyword evidence="8" id="KW-0472">Membrane</keyword>
<evidence type="ECO:0000256" key="7">
    <source>
        <dbReference type="ARBA" id="ARBA00023014"/>
    </source>
</evidence>
<evidence type="ECO:0000256" key="5">
    <source>
        <dbReference type="ARBA" id="ARBA00022729"/>
    </source>
</evidence>
<comment type="cofactor">
    <cofactor evidence="9">
        <name>corrinoid</name>
        <dbReference type="ChEBI" id="CHEBI:33913"/>
    </cofactor>
</comment>
<keyword evidence="2" id="KW-1003">Cell membrane</keyword>
<evidence type="ECO:0000256" key="3">
    <source>
        <dbReference type="ARBA" id="ARBA00022485"/>
    </source>
</evidence>
<dbReference type="InterPro" id="IPR017900">
    <property type="entry name" value="4Fe4S_Fe_S_CS"/>
</dbReference>
<evidence type="ECO:0000256" key="2">
    <source>
        <dbReference type="ARBA" id="ARBA00022475"/>
    </source>
</evidence>
<keyword evidence="6" id="KW-0408">Iron</keyword>
<evidence type="ECO:0000256" key="1">
    <source>
        <dbReference type="ARBA" id="ARBA00004236"/>
    </source>
</evidence>
<dbReference type="GO" id="GO:0005886">
    <property type="term" value="C:plasma membrane"/>
    <property type="evidence" value="ECO:0007669"/>
    <property type="project" value="UniProtKB-SubCell"/>
</dbReference>
<keyword evidence="11" id="KW-1185">Reference proteome</keyword>
<evidence type="ECO:0000313" key="11">
    <source>
        <dbReference type="Proteomes" id="UP000235653"/>
    </source>
</evidence>
<name>A0A2P5P7P8_9CHLR</name>
<keyword evidence="5" id="KW-0732">Signal</keyword>
<keyword evidence="7" id="KW-0411">Iron-sulfur</keyword>
<dbReference type="InterPro" id="IPR012832">
    <property type="entry name" value="RDH"/>
</dbReference>
<dbReference type="InterPro" id="IPR019546">
    <property type="entry name" value="TAT_signal_bac_arc"/>
</dbReference>
<organism evidence="10 11">
    <name type="scientific">Dehalogenimonas etheniformans</name>
    <dbReference type="NCBI Taxonomy" id="1536648"/>
    <lineage>
        <taxon>Bacteria</taxon>
        <taxon>Bacillati</taxon>
        <taxon>Chloroflexota</taxon>
        <taxon>Dehalococcoidia</taxon>
        <taxon>Dehalococcoidales</taxon>
        <taxon>Dehalococcoidaceae</taxon>
        <taxon>Dehalogenimonas</taxon>
    </lineage>
</organism>
<dbReference type="Pfam" id="PF13486">
    <property type="entry name" value="Dehalogenase"/>
    <property type="match status" value="1"/>
</dbReference>
<proteinExistence type="predicted"/>
<keyword evidence="3" id="KW-0004">4Fe-4S</keyword>
<gene>
    <name evidence="10" type="ORF">JP09_004990</name>
</gene>
<dbReference type="AlphaFoldDB" id="A0A2P5P7P8"/>